<accession>A0AAV1K0E8</accession>
<dbReference type="Proteomes" id="UP001497472">
    <property type="component" value="Unassembled WGS sequence"/>
</dbReference>
<comment type="caution">
    <text evidence="3">The sequence shown here is derived from an EMBL/GenBank/DDBJ whole genome shotgun (WGS) entry which is preliminary data.</text>
</comment>
<organism evidence="3 4">
    <name type="scientific">Leptosia nina</name>
    <dbReference type="NCBI Taxonomy" id="320188"/>
    <lineage>
        <taxon>Eukaryota</taxon>
        <taxon>Metazoa</taxon>
        <taxon>Ecdysozoa</taxon>
        <taxon>Arthropoda</taxon>
        <taxon>Hexapoda</taxon>
        <taxon>Insecta</taxon>
        <taxon>Pterygota</taxon>
        <taxon>Neoptera</taxon>
        <taxon>Endopterygota</taxon>
        <taxon>Lepidoptera</taxon>
        <taxon>Glossata</taxon>
        <taxon>Ditrysia</taxon>
        <taxon>Papilionoidea</taxon>
        <taxon>Pieridae</taxon>
        <taxon>Pierinae</taxon>
        <taxon>Leptosia</taxon>
    </lineage>
</organism>
<keyword evidence="2" id="KW-1133">Transmembrane helix</keyword>
<feature type="transmembrane region" description="Helical" evidence="2">
    <location>
        <begin position="162"/>
        <end position="181"/>
    </location>
</feature>
<evidence type="ECO:0000256" key="2">
    <source>
        <dbReference type="SAM" id="Phobius"/>
    </source>
</evidence>
<evidence type="ECO:0000313" key="3">
    <source>
        <dbReference type="EMBL" id="CAK1554140.1"/>
    </source>
</evidence>
<name>A0AAV1K0E8_9NEOP</name>
<keyword evidence="2" id="KW-0812">Transmembrane</keyword>
<dbReference type="AlphaFoldDB" id="A0AAV1K0E8"/>
<proteinExistence type="predicted"/>
<evidence type="ECO:0008006" key="5">
    <source>
        <dbReference type="Google" id="ProtNLM"/>
    </source>
</evidence>
<dbReference type="EMBL" id="CAVLEF010000265">
    <property type="protein sequence ID" value="CAK1554140.1"/>
    <property type="molecule type" value="Genomic_DNA"/>
</dbReference>
<evidence type="ECO:0000313" key="4">
    <source>
        <dbReference type="Proteomes" id="UP001497472"/>
    </source>
</evidence>
<evidence type="ECO:0000256" key="1">
    <source>
        <dbReference type="SAM" id="MobiDB-lite"/>
    </source>
</evidence>
<keyword evidence="2" id="KW-0472">Membrane</keyword>
<protein>
    <recommendedName>
        <fullName evidence="5">Protein grindelwald</fullName>
    </recommendedName>
</protein>
<keyword evidence="4" id="KW-1185">Reference proteome</keyword>
<sequence>MLRLHAARRGGAEGLTALGNILGLTDVTEENVENVKERYRYRDRVELRKRVCVCFRRDDQLATKMLRLACMLALASVASAQLTLDGIRCGQLTCQLDEYCSPETNRCAPCGVVCNKTHHNFDSGLCIKECQGYLLDLRYMRRTESMSPPSDINGVQRQAQTALIVSGVALAVLLLVLIIICRGRLSWRYLKQKLQPSKNRVKQYPTDLTHHNPHAEMPKPKPDLKLEIRNPEPPKRHQPLNVRDLDARTQTERSVGATTPKTISTAISNRHPAEDTTLDFSYDNMGMNVTPPEQPAASHKF</sequence>
<reference evidence="3 4" key="1">
    <citation type="submission" date="2023-11" db="EMBL/GenBank/DDBJ databases">
        <authorList>
            <person name="Okamura Y."/>
        </authorList>
    </citation>
    <scope>NUCLEOTIDE SEQUENCE [LARGE SCALE GENOMIC DNA]</scope>
</reference>
<feature type="compositionally biased region" description="Basic and acidic residues" evidence="1">
    <location>
        <begin position="208"/>
        <end position="223"/>
    </location>
</feature>
<feature type="region of interest" description="Disordered" evidence="1">
    <location>
        <begin position="204"/>
        <end position="223"/>
    </location>
</feature>
<gene>
    <name evidence="3" type="ORF">LNINA_LOCUS13076</name>
</gene>